<feature type="transmembrane region" description="Helical" evidence="1">
    <location>
        <begin position="202"/>
        <end position="228"/>
    </location>
</feature>
<keyword evidence="1" id="KW-1133">Transmembrane helix</keyword>
<keyword evidence="4" id="KW-1185">Reference proteome</keyword>
<evidence type="ECO:0000313" key="3">
    <source>
        <dbReference type="EMBL" id="MCC1483509.1"/>
    </source>
</evidence>
<dbReference type="PROSITE" id="PS50930">
    <property type="entry name" value="HTH_LYTTR"/>
    <property type="match status" value="1"/>
</dbReference>
<sequence length="397" mass="45427">MKNYKFYLYTAVSFVLFFVLVSIISIPYLLKINGSVLLDNNISYAKTQVKHTLIDLNDSKIFIKIDSIENRLKTDINVSEFQRDSEIEKIKKDLIATKLQYLVENTESELVFLSVFDWQGKMKCHPDRTKLDLNEDAEASDALAIENSVSGAELYDAIYDNKYTKSSKVIYIQSIPNSDLIVASNINIENFKTKINTWRTQLYFFILIIGLLILLMVFAAIRVITGYYQNQLDQKNTRLEDGVLNLSKLNDSLDNYQKKLNEITEIKAPAAVSSSETNAEESTIKEKERILTYVRNELVPISTEDIAYIYVENTITYIVRKDGKRATASESLDQIYSYLNEKSFFRANRQIIVAISAIDKITKFGNSQLKIQVNPASEIDIIIGKNKAAAFKQWLDL</sequence>
<feature type="transmembrane region" description="Helical" evidence="1">
    <location>
        <begin position="6"/>
        <end position="30"/>
    </location>
</feature>
<evidence type="ECO:0000313" key="4">
    <source>
        <dbReference type="Proteomes" id="UP000778797"/>
    </source>
</evidence>
<dbReference type="Pfam" id="PF04397">
    <property type="entry name" value="LytTR"/>
    <property type="match status" value="1"/>
</dbReference>
<accession>A0ABS8EJY2</accession>
<evidence type="ECO:0000259" key="2">
    <source>
        <dbReference type="PROSITE" id="PS50930"/>
    </source>
</evidence>
<gene>
    <name evidence="3" type="ORF">J1C55_02805</name>
</gene>
<dbReference type="EMBL" id="JAFMPT010000002">
    <property type="protein sequence ID" value="MCC1483509.1"/>
    <property type="molecule type" value="Genomic_DNA"/>
</dbReference>
<reference evidence="3" key="2">
    <citation type="submission" date="2021-10" db="EMBL/GenBank/DDBJ databases">
        <title>Genome of Winogradskyella sp. E313.</title>
        <authorList>
            <person name="Zhou Y."/>
        </authorList>
    </citation>
    <scope>NUCLEOTIDE SEQUENCE</scope>
    <source>
        <strain evidence="3">E313</strain>
    </source>
</reference>
<dbReference type="InterPro" id="IPR007492">
    <property type="entry name" value="LytTR_DNA-bd_dom"/>
</dbReference>
<comment type="caution">
    <text evidence="3">The sequence shown here is derived from an EMBL/GenBank/DDBJ whole genome shotgun (WGS) entry which is preliminary data.</text>
</comment>
<dbReference type="Proteomes" id="UP000778797">
    <property type="component" value="Unassembled WGS sequence"/>
</dbReference>
<organism evidence="3 4">
    <name type="scientific">Winogradskyella immobilis</name>
    <dbReference type="NCBI Taxonomy" id="2816852"/>
    <lineage>
        <taxon>Bacteria</taxon>
        <taxon>Pseudomonadati</taxon>
        <taxon>Bacteroidota</taxon>
        <taxon>Flavobacteriia</taxon>
        <taxon>Flavobacteriales</taxon>
        <taxon>Flavobacteriaceae</taxon>
        <taxon>Winogradskyella</taxon>
    </lineage>
</organism>
<keyword evidence="1" id="KW-0812">Transmembrane</keyword>
<dbReference type="Gene3D" id="2.40.50.1020">
    <property type="entry name" value="LytTr DNA-binding domain"/>
    <property type="match status" value="1"/>
</dbReference>
<feature type="domain" description="HTH LytTR-type" evidence="2">
    <location>
        <begin position="291"/>
        <end position="397"/>
    </location>
</feature>
<protein>
    <submittedName>
        <fullName evidence="3">LytTR family transcriptional regulator</fullName>
    </submittedName>
</protein>
<keyword evidence="1" id="KW-0472">Membrane</keyword>
<proteinExistence type="predicted"/>
<reference evidence="3" key="1">
    <citation type="submission" date="2021-03" db="EMBL/GenBank/DDBJ databases">
        <authorList>
            <person name="Ping X."/>
        </authorList>
    </citation>
    <scope>NUCLEOTIDE SEQUENCE</scope>
    <source>
        <strain evidence="3">E313</strain>
    </source>
</reference>
<name>A0ABS8EJY2_9FLAO</name>
<evidence type="ECO:0000256" key="1">
    <source>
        <dbReference type="SAM" id="Phobius"/>
    </source>
</evidence>
<dbReference type="SMART" id="SM00850">
    <property type="entry name" value="LytTR"/>
    <property type="match status" value="1"/>
</dbReference>
<dbReference type="RefSeq" id="WP_227475956.1">
    <property type="nucleotide sequence ID" value="NZ_JAFMPT010000002.1"/>
</dbReference>